<evidence type="ECO:0000259" key="2">
    <source>
        <dbReference type="Pfam" id="PF13392"/>
    </source>
</evidence>
<dbReference type="GeneID" id="54975710"/>
<proteinExistence type="predicted"/>
<protein>
    <submittedName>
        <fullName evidence="3">HNH endonuclease family protein</fullName>
    </submittedName>
</protein>
<dbReference type="KEGG" id="vg:54975710"/>
<dbReference type="EMBL" id="LC063634">
    <property type="protein sequence ID" value="BAS69524.1"/>
    <property type="molecule type" value="Genomic_DNA"/>
</dbReference>
<dbReference type="InterPro" id="IPR016177">
    <property type="entry name" value="DNA-bd_dom_sf"/>
</dbReference>
<dbReference type="InterPro" id="IPR044925">
    <property type="entry name" value="His-Me_finger_sf"/>
</dbReference>
<dbReference type="Pfam" id="PF13392">
    <property type="entry name" value="HNH_3"/>
    <property type="match status" value="1"/>
</dbReference>
<keyword evidence="3" id="KW-0255">Endonuclease</keyword>
<dbReference type="GO" id="GO:0004519">
    <property type="term" value="F:endonuclease activity"/>
    <property type="evidence" value="ECO:0007669"/>
    <property type="project" value="UniProtKB-KW"/>
</dbReference>
<dbReference type="SUPFAM" id="SSF54060">
    <property type="entry name" value="His-Me finger endonucleases"/>
    <property type="match status" value="1"/>
</dbReference>
<feature type="domain" description="HNH nuclease" evidence="2">
    <location>
        <begin position="54"/>
        <end position="94"/>
    </location>
</feature>
<dbReference type="GO" id="GO:0003677">
    <property type="term" value="F:DNA binding"/>
    <property type="evidence" value="ECO:0007669"/>
    <property type="project" value="InterPro"/>
</dbReference>
<dbReference type="SUPFAM" id="SSF54171">
    <property type="entry name" value="DNA-binding domain"/>
    <property type="match status" value="1"/>
</dbReference>
<evidence type="ECO:0000313" key="4">
    <source>
        <dbReference type="Proteomes" id="UP000223044"/>
    </source>
</evidence>
<organism evidence="3 4">
    <name type="scientific">Pectobacterium phage PPWS1</name>
    <dbReference type="NCBI Taxonomy" id="1685500"/>
    <lineage>
        <taxon>Viruses</taxon>
        <taxon>Duplodnaviria</taxon>
        <taxon>Heunggongvirae</taxon>
        <taxon>Uroviricota</taxon>
        <taxon>Caudoviricetes</taxon>
        <taxon>Autographivirales</taxon>
        <taxon>Autoscriptoviridae</taxon>
        <taxon>Corkvirinae</taxon>
        <taxon>Kotilavirus</taxon>
        <taxon>Kotilavirus PPWS1</taxon>
    </lineage>
</organism>
<dbReference type="Proteomes" id="UP000223044">
    <property type="component" value="Segment"/>
</dbReference>
<keyword evidence="3" id="KW-0540">Nuclease</keyword>
<dbReference type="InterPro" id="IPR036955">
    <property type="entry name" value="AP2/ERF_dom_sf"/>
</dbReference>
<name>A0A0P0UW43_9CAUD</name>
<keyword evidence="4" id="KW-1185">Reference proteome</keyword>
<dbReference type="Gene3D" id="3.90.75.20">
    <property type="match status" value="1"/>
</dbReference>
<evidence type="ECO:0000313" key="3">
    <source>
        <dbReference type="EMBL" id="BAS69524.1"/>
    </source>
</evidence>
<dbReference type="InterPro" id="IPR003615">
    <property type="entry name" value="HNH_nuc"/>
</dbReference>
<dbReference type="RefSeq" id="YP_009785639.1">
    <property type="nucleotide sequence ID" value="NC_047758.1"/>
</dbReference>
<sequence length="170" mass="19197">MDRLEDYLVYDVSSPTGLRWAAHPSRNVRVGDVAMRSMRGGYYSGEFRGKKLRAHRVVYYLVHGVWPTQIDHIDGVRTNNNVLNLRPVSPNENQHNRKARGTQYRRGKWQAKITVGGKVIALGTYPTEADAHAAYLAAKKQHHPTAPERCYDTTRGLATPRETPSSRSEA</sequence>
<evidence type="ECO:0000256" key="1">
    <source>
        <dbReference type="SAM" id="MobiDB-lite"/>
    </source>
</evidence>
<reference evidence="3 4" key="1">
    <citation type="journal article" date="2016" name="Genome Announc.">
        <title>Genome Sequence of Pectobacterium carotovorum Phage PPWS1, Isolated from Japanese Horseradish [Eutrema japonicum (Miq.) Koidz] Showing Soft-Rot Symptoms.</title>
        <authorList>
            <person name="Hirata H."/>
            <person name="Kashihara M."/>
            <person name="Horiike T."/>
            <person name="Suzuki T."/>
            <person name="Dohra H."/>
            <person name="Netsu O."/>
            <person name="Tsuyumu S."/>
        </authorList>
    </citation>
    <scope>NUCLEOTIDE SEQUENCE [LARGE SCALE GENOMIC DNA]</scope>
</reference>
<keyword evidence="3" id="KW-0378">Hydrolase</keyword>
<dbReference type="Gene3D" id="3.30.730.10">
    <property type="entry name" value="AP2/ERF domain"/>
    <property type="match status" value="1"/>
</dbReference>
<feature type="region of interest" description="Disordered" evidence="1">
    <location>
        <begin position="139"/>
        <end position="170"/>
    </location>
</feature>
<accession>A0A0P0UW43</accession>
<dbReference type="GO" id="GO:0003700">
    <property type="term" value="F:DNA-binding transcription factor activity"/>
    <property type="evidence" value="ECO:0007669"/>
    <property type="project" value="InterPro"/>
</dbReference>